<feature type="domain" description="SH3b" evidence="1">
    <location>
        <begin position="75"/>
        <end position="140"/>
    </location>
</feature>
<keyword evidence="3" id="KW-1185">Reference proteome</keyword>
<dbReference type="Pfam" id="PF08239">
    <property type="entry name" value="SH3_3"/>
    <property type="match status" value="1"/>
</dbReference>
<reference evidence="2" key="2">
    <citation type="submission" date="2020-09" db="EMBL/GenBank/DDBJ databases">
        <authorList>
            <person name="Sun Q."/>
            <person name="Kim S."/>
        </authorList>
    </citation>
    <scope>NUCLEOTIDE SEQUENCE</scope>
    <source>
        <strain evidence="2">KCTC 23714</strain>
    </source>
</reference>
<proteinExistence type="predicted"/>
<evidence type="ECO:0000259" key="1">
    <source>
        <dbReference type="PROSITE" id="PS51781"/>
    </source>
</evidence>
<evidence type="ECO:0000313" key="2">
    <source>
        <dbReference type="EMBL" id="GGW32393.1"/>
    </source>
</evidence>
<comment type="caution">
    <text evidence="2">The sequence shown here is derived from an EMBL/GenBank/DDBJ whole genome shotgun (WGS) entry which is preliminary data.</text>
</comment>
<dbReference type="Proteomes" id="UP000628984">
    <property type="component" value="Unassembled WGS sequence"/>
</dbReference>
<evidence type="ECO:0000313" key="3">
    <source>
        <dbReference type="Proteomes" id="UP000628984"/>
    </source>
</evidence>
<name>A0A918IUH3_9RHOB</name>
<gene>
    <name evidence="2" type="ORF">GCM10011452_21270</name>
</gene>
<dbReference type="EMBL" id="BMYQ01000005">
    <property type="protein sequence ID" value="GGW32393.1"/>
    <property type="molecule type" value="Genomic_DNA"/>
</dbReference>
<dbReference type="PROSITE" id="PS51781">
    <property type="entry name" value="SH3B"/>
    <property type="match status" value="1"/>
</dbReference>
<dbReference type="Gene3D" id="2.30.30.40">
    <property type="entry name" value="SH3 Domains"/>
    <property type="match status" value="1"/>
</dbReference>
<sequence>MIPGAIMLRLCAGLCAVLFLVLRIAGEDTGQTRAGLRPAEAAITAARPMVPRAPPLPELPLVLPLVKAAPPEAPQTMRYVQADTVNLREGPSTEFAVVGQLLKGAMAQLLWTEGNGWAHIAAAGNGLTGYVAAELLSESAP</sequence>
<accession>A0A918IUH3</accession>
<dbReference type="InterPro" id="IPR003646">
    <property type="entry name" value="SH3-like_bac-type"/>
</dbReference>
<protein>
    <recommendedName>
        <fullName evidence="1">SH3b domain-containing protein</fullName>
    </recommendedName>
</protein>
<dbReference type="AlphaFoldDB" id="A0A918IUH3"/>
<organism evidence="2 3">
    <name type="scientific">Gemmobacter lanyuensis</name>
    <dbReference type="NCBI Taxonomy" id="1054497"/>
    <lineage>
        <taxon>Bacteria</taxon>
        <taxon>Pseudomonadati</taxon>
        <taxon>Pseudomonadota</taxon>
        <taxon>Alphaproteobacteria</taxon>
        <taxon>Rhodobacterales</taxon>
        <taxon>Paracoccaceae</taxon>
        <taxon>Gemmobacter</taxon>
    </lineage>
</organism>
<reference evidence="2" key="1">
    <citation type="journal article" date="2014" name="Int. J. Syst. Evol. Microbiol.">
        <title>Complete genome sequence of Corynebacterium casei LMG S-19264T (=DSM 44701T), isolated from a smear-ripened cheese.</title>
        <authorList>
            <consortium name="US DOE Joint Genome Institute (JGI-PGF)"/>
            <person name="Walter F."/>
            <person name="Albersmeier A."/>
            <person name="Kalinowski J."/>
            <person name="Ruckert C."/>
        </authorList>
    </citation>
    <scope>NUCLEOTIDE SEQUENCE</scope>
    <source>
        <strain evidence="2">KCTC 23714</strain>
    </source>
</reference>
<dbReference type="SMART" id="SM00287">
    <property type="entry name" value="SH3b"/>
    <property type="match status" value="1"/>
</dbReference>